<evidence type="ECO:0000256" key="1">
    <source>
        <dbReference type="ARBA" id="ARBA00013263"/>
    </source>
</evidence>
<dbReference type="Gene3D" id="3.30.470.20">
    <property type="entry name" value="ATP-grasp fold, B domain"/>
    <property type="match status" value="1"/>
</dbReference>
<dbReference type="EMBL" id="AP019416">
    <property type="protein sequence ID" value="BBI50597.1"/>
    <property type="molecule type" value="Genomic_DNA"/>
</dbReference>
<organism evidence="7 8">
    <name type="scientific">Vreelandella olivaria</name>
    <dbReference type="NCBI Taxonomy" id="390919"/>
    <lineage>
        <taxon>Bacteria</taxon>
        <taxon>Pseudomonadati</taxon>
        <taxon>Pseudomonadota</taxon>
        <taxon>Gammaproteobacteria</taxon>
        <taxon>Oceanospirillales</taxon>
        <taxon>Halomonadaceae</taxon>
        <taxon>Vreelandella</taxon>
    </lineage>
</organism>
<accession>A0ABM7GJ54</accession>
<evidence type="ECO:0000256" key="4">
    <source>
        <dbReference type="ARBA" id="ARBA00022840"/>
    </source>
</evidence>
<feature type="domain" description="Biotin carboxylation" evidence="6">
    <location>
        <begin position="1"/>
        <end position="98"/>
    </location>
</feature>
<name>A0ABM7GJ54_9GAMM</name>
<dbReference type="SUPFAM" id="SSF51246">
    <property type="entry name" value="Rudiment single hybrid motif"/>
    <property type="match status" value="1"/>
</dbReference>
<evidence type="ECO:0000256" key="3">
    <source>
        <dbReference type="ARBA" id="ARBA00022741"/>
    </source>
</evidence>
<reference evidence="8" key="1">
    <citation type="journal article" date="2019" name="Microbiol. Resour. Announc.">
        <title>Complete Genome Sequence of Halomonas olivaria, a Moderately Halophilic Bacterium Isolated from Olive Processing Effluents, Obtained by Nanopore Sequencing.</title>
        <authorList>
            <person name="Nagata S."/>
            <person name="Ii K.M."/>
            <person name="Tsukimi T."/>
            <person name="Miura M.C."/>
            <person name="Galipon J."/>
            <person name="Arakawa K."/>
        </authorList>
    </citation>
    <scope>NUCLEOTIDE SEQUENCE [LARGE SCALE GENOMIC DNA]</scope>
    <source>
        <strain evidence="8">TYRC17</strain>
    </source>
</reference>
<dbReference type="PANTHER" id="PTHR48095">
    <property type="entry name" value="PYRUVATE CARBOXYLASE SUBUNIT A"/>
    <property type="match status" value="1"/>
</dbReference>
<gene>
    <name evidence="7" type="ORF">HORIV_30180</name>
</gene>
<proteinExistence type="predicted"/>
<comment type="catalytic activity">
    <reaction evidence="5">
        <text>N(6)-biotinyl-L-lysyl-[protein] + hydrogencarbonate + ATP = N(6)-carboxybiotinyl-L-lysyl-[protein] + ADP + phosphate + H(+)</text>
        <dbReference type="Rhea" id="RHEA:13501"/>
        <dbReference type="Rhea" id="RHEA-COMP:10505"/>
        <dbReference type="Rhea" id="RHEA-COMP:10506"/>
        <dbReference type="ChEBI" id="CHEBI:15378"/>
        <dbReference type="ChEBI" id="CHEBI:17544"/>
        <dbReference type="ChEBI" id="CHEBI:30616"/>
        <dbReference type="ChEBI" id="CHEBI:43474"/>
        <dbReference type="ChEBI" id="CHEBI:83144"/>
        <dbReference type="ChEBI" id="CHEBI:83145"/>
        <dbReference type="ChEBI" id="CHEBI:456216"/>
        <dbReference type="EC" id="6.3.4.14"/>
    </reaction>
</comment>
<evidence type="ECO:0000256" key="2">
    <source>
        <dbReference type="ARBA" id="ARBA00022598"/>
    </source>
</evidence>
<sequence length="101" mass="11213">MPSPGKVTLFHAPGGLGVRMDSHLYTGYTVPPHYDSLIGKLITWGADREIALTRMRNALDELLVEGIKTNIDLQRIWFATAISVKAVSTFITWKRNSAASR</sequence>
<keyword evidence="4" id="KW-0067">ATP-binding</keyword>
<dbReference type="PANTHER" id="PTHR48095:SF2">
    <property type="entry name" value="BIOTIN CARBOXYLASE, CHLOROPLASTIC"/>
    <property type="match status" value="1"/>
</dbReference>
<dbReference type="InterPro" id="IPR011054">
    <property type="entry name" value="Rudment_hybrid_motif"/>
</dbReference>
<dbReference type="Pfam" id="PF02785">
    <property type="entry name" value="Biotin_carb_C"/>
    <property type="match status" value="1"/>
</dbReference>
<evidence type="ECO:0000313" key="8">
    <source>
        <dbReference type="Proteomes" id="UP000289555"/>
    </source>
</evidence>
<evidence type="ECO:0000259" key="6">
    <source>
        <dbReference type="PROSITE" id="PS50979"/>
    </source>
</evidence>
<keyword evidence="3" id="KW-0547">Nucleotide-binding</keyword>
<dbReference type="InterPro" id="IPR011764">
    <property type="entry name" value="Biotin_carboxylation_dom"/>
</dbReference>
<dbReference type="InterPro" id="IPR051602">
    <property type="entry name" value="ACC_Biotin_Carboxylase"/>
</dbReference>
<keyword evidence="8" id="KW-1185">Reference proteome</keyword>
<dbReference type="EC" id="6.3.4.14" evidence="1"/>
<dbReference type="PROSITE" id="PS50979">
    <property type="entry name" value="BC"/>
    <property type="match status" value="1"/>
</dbReference>
<evidence type="ECO:0000313" key="7">
    <source>
        <dbReference type="EMBL" id="BBI50597.1"/>
    </source>
</evidence>
<dbReference type="InterPro" id="IPR005482">
    <property type="entry name" value="Biotin_COase_C"/>
</dbReference>
<keyword evidence="2" id="KW-0436">Ligase</keyword>
<evidence type="ECO:0000256" key="5">
    <source>
        <dbReference type="ARBA" id="ARBA00048600"/>
    </source>
</evidence>
<dbReference type="Proteomes" id="UP000289555">
    <property type="component" value="Chromosome"/>
</dbReference>
<dbReference type="SMART" id="SM00878">
    <property type="entry name" value="Biotin_carb_C"/>
    <property type="match status" value="1"/>
</dbReference>
<protein>
    <recommendedName>
        <fullName evidence="1">biotin carboxylase</fullName>
        <ecNumber evidence="1">6.3.4.14</ecNumber>
    </recommendedName>
</protein>